<dbReference type="InterPro" id="IPR002645">
    <property type="entry name" value="STAS_dom"/>
</dbReference>
<dbReference type="Gene3D" id="3.30.750.24">
    <property type="entry name" value="STAS domain"/>
    <property type="match status" value="1"/>
</dbReference>
<accession>A0A7R9GDL3</accession>
<dbReference type="OrthoDB" id="6379988at2759"/>
<gene>
    <name evidence="9" type="ORF">NMOB1V02_LOCUS6349</name>
</gene>
<dbReference type="GO" id="GO:0016020">
    <property type="term" value="C:membrane"/>
    <property type="evidence" value="ECO:0007669"/>
    <property type="project" value="UniProtKB-SubCell"/>
</dbReference>
<dbReference type="EMBL" id="OA883342">
    <property type="protein sequence ID" value="CAD7278651.1"/>
    <property type="molecule type" value="Genomic_DNA"/>
</dbReference>
<dbReference type="InterPro" id="IPR036513">
    <property type="entry name" value="STAS_dom_sf"/>
</dbReference>
<dbReference type="Proteomes" id="UP000678499">
    <property type="component" value="Unassembled WGS sequence"/>
</dbReference>
<reference evidence="9" key="1">
    <citation type="submission" date="2020-11" db="EMBL/GenBank/DDBJ databases">
        <authorList>
            <person name="Tran Van P."/>
        </authorList>
    </citation>
    <scope>NUCLEOTIDE SEQUENCE</scope>
</reference>
<evidence type="ECO:0000313" key="10">
    <source>
        <dbReference type="Proteomes" id="UP000678499"/>
    </source>
</evidence>
<organism evidence="9">
    <name type="scientific">Notodromas monacha</name>
    <dbReference type="NCBI Taxonomy" id="399045"/>
    <lineage>
        <taxon>Eukaryota</taxon>
        <taxon>Metazoa</taxon>
        <taxon>Ecdysozoa</taxon>
        <taxon>Arthropoda</taxon>
        <taxon>Crustacea</taxon>
        <taxon>Oligostraca</taxon>
        <taxon>Ostracoda</taxon>
        <taxon>Podocopa</taxon>
        <taxon>Podocopida</taxon>
        <taxon>Cypridocopina</taxon>
        <taxon>Cypridoidea</taxon>
        <taxon>Cyprididae</taxon>
        <taxon>Notodromas</taxon>
    </lineage>
</organism>
<comment type="subcellular location">
    <subcellularLocation>
        <location evidence="1">Membrane</location>
        <topology evidence="1">Multi-pass membrane protein</topology>
    </subcellularLocation>
</comment>
<dbReference type="SUPFAM" id="SSF52091">
    <property type="entry name" value="SpoIIaa-like"/>
    <property type="match status" value="1"/>
</dbReference>
<sequence length="352" mass="38752">MVDEVLEDAPERGFLQILQIGGSAVFVIPLISIVEHIAVCKSFAQRRAVDVDQELVALGVSQVLGAFVHSMPVTGSISTTCVNAVSGVRTTFGGIWAGTIVLLSLAFLTPYVGYIPLPALGAIVICAVLHFIEYKEAMDVWKTKRVDMVPMMVTFLACLVIGLEWGFLVGVMSNLLMLLIVTSHPNVPTLKFQISDDTKVVVFRPDRFLFYPGIQKVRNLINKGAKRNKDSLIVVDCINLVDIDFTAAKGLGAVAISLKLNQRDLVFVNVSHPVDKALKGFTSDGVVTYETAQDWINTIEQKAMSESDKEEFGVLLRSLSRLDSRNDETEKHRIDADSEDSENEEQSYSTRV</sequence>
<dbReference type="InterPro" id="IPR001902">
    <property type="entry name" value="SLC26A/SulP_fam"/>
</dbReference>
<dbReference type="Pfam" id="PF01740">
    <property type="entry name" value="STAS"/>
    <property type="match status" value="1"/>
</dbReference>
<dbReference type="InterPro" id="IPR011547">
    <property type="entry name" value="SLC26A/SulP_dom"/>
</dbReference>
<evidence type="ECO:0000313" key="9">
    <source>
        <dbReference type="EMBL" id="CAD7278651.1"/>
    </source>
</evidence>
<name>A0A7R9GDL3_9CRUS</name>
<keyword evidence="10" id="KW-1185">Reference proteome</keyword>
<feature type="domain" description="STAS" evidence="8">
    <location>
        <begin position="197"/>
        <end position="278"/>
    </location>
</feature>
<feature type="transmembrane region" description="Helical" evidence="6">
    <location>
        <begin position="90"/>
        <end position="108"/>
    </location>
</feature>
<protein>
    <recommendedName>
        <fullName evidence="11">STAS domain-containing protein</fullName>
    </recommendedName>
</protein>
<evidence type="ECO:0000256" key="4">
    <source>
        <dbReference type="ARBA" id="ARBA00023136"/>
    </source>
</evidence>
<evidence type="ECO:0000259" key="8">
    <source>
        <dbReference type="Pfam" id="PF01740"/>
    </source>
</evidence>
<keyword evidence="3 6" id="KW-1133">Transmembrane helix</keyword>
<dbReference type="EMBL" id="CAJPEX010001305">
    <property type="protein sequence ID" value="CAG0918803.1"/>
    <property type="molecule type" value="Genomic_DNA"/>
</dbReference>
<evidence type="ECO:0000256" key="5">
    <source>
        <dbReference type="SAM" id="MobiDB-lite"/>
    </source>
</evidence>
<keyword evidence="4 6" id="KW-0472">Membrane</keyword>
<evidence type="ECO:0000256" key="3">
    <source>
        <dbReference type="ARBA" id="ARBA00022989"/>
    </source>
</evidence>
<keyword evidence="2 6" id="KW-0812">Transmembrane</keyword>
<feature type="region of interest" description="Disordered" evidence="5">
    <location>
        <begin position="324"/>
        <end position="352"/>
    </location>
</feature>
<dbReference type="Pfam" id="PF00916">
    <property type="entry name" value="Sulfate_transp"/>
    <property type="match status" value="1"/>
</dbReference>
<feature type="domain" description="SLC26A/SulP transporter" evidence="7">
    <location>
        <begin position="22"/>
        <end position="154"/>
    </location>
</feature>
<dbReference type="GO" id="GO:0055085">
    <property type="term" value="P:transmembrane transport"/>
    <property type="evidence" value="ECO:0007669"/>
    <property type="project" value="InterPro"/>
</dbReference>
<evidence type="ECO:0000256" key="1">
    <source>
        <dbReference type="ARBA" id="ARBA00004141"/>
    </source>
</evidence>
<dbReference type="CDD" id="cd07042">
    <property type="entry name" value="STAS_SulP_like_sulfate_transporter"/>
    <property type="match status" value="1"/>
</dbReference>
<feature type="transmembrane region" description="Helical" evidence="6">
    <location>
        <begin position="114"/>
        <end position="132"/>
    </location>
</feature>
<proteinExistence type="predicted"/>
<dbReference type="PANTHER" id="PTHR11814">
    <property type="entry name" value="SULFATE TRANSPORTER"/>
    <property type="match status" value="1"/>
</dbReference>
<dbReference type="AlphaFoldDB" id="A0A7R9GDL3"/>
<evidence type="ECO:0008006" key="11">
    <source>
        <dbReference type="Google" id="ProtNLM"/>
    </source>
</evidence>
<evidence type="ECO:0000259" key="7">
    <source>
        <dbReference type="Pfam" id="PF00916"/>
    </source>
</evidence>
<evidence type="ECO:0000256" key="6">
    <source>
        <dbReference type="SAM" id="Phobius"/>
    </source>
</evidence>
<evidence type="ECO:0000256" key="2">
    <source>
        <dbReference type="ARBA" id="ARBA00022692"/>
    </source>
</evidence>
<feature type="transmembrane region" description="Helical" evidence="6">
    <location>
        <begin position="153"/>
        <end position="181"/>
    </location>
</feature>
<feature type="transmembrane region" description="Helical" evidence="6">
    <location>
        <begin position="20"/>
        <end position="39"/>
    </location>
</feature>
<feature type="compositionally biased region" description="Basic and acidic residues" evidence="5">
    <location>
        <begin position="324"/>
        <end position="336"/>
    </location>
</feature>